<protein>
    <submittedName>
        <fullName evidence="3">DUF5602 domain-containing protein</fullName>
    </submittedName>
</protein>
<evidence type="ECO:0000256" key="1">
    <source>
        <dbReference type="SAM" id="SignalP"/>
    </source>
</evidence>
<dbReference type="Proteomes" id="UP001597197">
    <property type="component" value="Unassembled WGS sequence"/>
</dbReference>
<dbReference type="PROSITE" id="PS51257">
    <property type="entry name" value="PROKAR_LIPOPROTEIN"/>
    <property type="match status" value="1"/>
</dbReference>
<feature type="domain" description="TTHB210-like" evidence="2">
    <location>
        <begin position="59"/>
        <end position="109"/>
    </location>
</feature>
<sequence>MKAQLIQARRTRRPPTLLVASLGLLAACGKDNSTPQASIDYGAAVTMGGGKATGYIALDASGNPTEIGIRLTEAALTGLPATPVTGTMYDVALPPSAAKTPFDHISFDWNPLGHEPAGVYTVPHFDAHFYMQPMSVHHAITLDDPKGDIFPATTKLPTGYNTPPNVVPGRTVPMMGRHWTDPTSPEYQPGGSFGSTFIYGTYDGHVTFLEPMFTQAMLTNNVSFTASIKQPQVYETSGKYYPTSYTIRYDAVPKEYVISLNDMVLR</sequence>
<evidence type="ECO:0000313" key="4">
    <source>
        <dbReference type="Proteomes" id="UP001597197"/>
    </source>
</evidence>
<keyword evidence="4" id="KW-1185">Reference proteome</keyword>
<keyword evidence="1" id="KW-0732">Signal</keyword>
<evidence type="ECO:0000313" key="3">
    <source>
        <dbReference type="EMBL" id="MFD1872055.1"/>
    </source>
</evidence>
<dbReference type="Pfam" id="PF18197">
    <property type="entry name" value="TTHB210-like"/>
    <property type="match status" value="1"/>
</dbReference>
<evidence type="ECO:0000259" key="2">
    <source>
        <dbReference type="Pfam" id="PF18197"/>
    </source>
</evidence>
<proteinExistence type="predicted"/>
<dbReference type="InterPro" id="IPR040832">
    <property type="entry name" value="TTHB210-like_dom"/>
</dbReference>
<accession>A0ABW4QRK6</accession>
<reference evidence="4" key="1">
    <citation type="journal article" date="2019" name="Int. J. Syst. Evol. Microbiol.">
        <title>The Global Catalogue of Microorganisms (GCM) 10K type strain sequencing project: providing services to taxonomists for standard genome sequencing and annotation.</title>
        <authorList>
            <consortium name="The Broad Institute Genomics Platform"/>
            <consortium name="The Broad Institute Genome Sequencing Center for Infectious Disease"/>
            <person name="Wu L."/>
            <person name="Ma J."/>
        </authorList>
    </citation>
    <scope>NUCLEOTIDE SEQUENCE [LARGE SCALE GENOMIC DNA]</scope>
    <source>
        <strain evidence="4">CGMCC 1.15795</strain>
    </source>
</reference>
<organism evidence="3 4">
    <name type="scientific">Hymenobacter bucti</name>
    <dbReference type="NCBI Taxonomy" id="1844114"/>
    <lineage>
        <taxon>Bacteria</taxon>
        <taxon>Pseudomonadati</taxon>
        <taxon>Bacteroidota</taxon>
        <taxon>Cytophagia</taxon>
        <taxon>Cytophagales</taxon>
        <taxon>Hymenobacteraceae</taxon>
        <taxon>Hymenobacter</taxon>
    </lineage>
</organism>
<feature type="chain" id="PRO_5045064575" evidence="1">
    <location>
        <begin position="27"/>
        <end position="266"/>
    </location>
</feature>
<dbReference type="EMBL" id="JBHUFD010000002">
    <property type="protein sequence ID" value="MFD1872055.1"/>
    <property type="molecule type" value="Genomic_DNA"/>
</dbReference>
<comment type="caution">
    <text evidence="3">The sequence shown here is derived from an EMBL/GenBank/DDBJ whole genome shotgun (WGS) entry which is preliminary data.</text>
</comment>
<feature type="signal peptide" evidence="1">
    <location>
        <begin position="1"/>
        <end position="26"/>
    </location>
</feature>
<dbReference type="CDD" id="cd11669">
    <property type="entry name" value="TTHB210-like"/>
    <property type="match status" value="1"/>
</dbReference>
<dbReference type="RefSeq" id="WP_382312422.1">
    <property type="nucleotide sequence ID" value="NZ_JBHUFD010000002.1"/>
</dbReference>
<name>A0ABW4QRK6_9BACT</name>
<dbReference type="InterPro" id="IPR033786">
    <property type="entry name" value="TTHB210-like"/>
</dbReference>
<gene>
    <name evidence="3" type="ORF">ACFSDX_06440</name>
</gene>